<dbReference type="PANTHER" id="PTHR31594">
    <property type="entry name" value="AIG1-TYPE G DOMAIN-CONTAINING PROTEIN"/>
    <property type="match status" value="1"/>
</dbReference>
<dbReference type="InParanoid" id="A0A667ZBQ1"/>
<dbReference type="InterPro" id="IPR006703">
    <property type="entry name" value="G_AIG1"/>
</dbReference>
<sequence length="1117" mass="125206">MGQKSSKTIEVSALGRPFSLGMLYDCRKDSLIPGVTLWDRDALENDARERPQPNSEFEIVASESIEDKSSALNVDASLKASFLGGLVEVEGSAKYLNDSKISKNQARVTLKYKTTTKFQELSMNHLGRDNMKHQYVFDEGIATHVVTGILYGAQAFFVFDREVSEKEDHQEIEGNLKVMIKKIPRIAIEAEGSLQMSETDISNVQNFSCKFHGDFNLQRNPVSFQDAIQVYQSLPKLLGANGEKAVPVKVWLMPLKCLDSAAAQLVRQISIRLVMEAQSVLEDFSELEMRCNDAMKHSTTQQFPQIGKKLKTFKELLSEYKLEFQRTLAKKLPSIRGGREEEAVLAKVLKKRHSSPFNSKNLSEWMSCKEREISILKSITNMMKNTKIVTSRHALDEEILSAEHAVCFAFTSLGDDEPYLSDLLKYLKETPESPQENVEKDQWNISQVKGAMWQKAKLFNAFSEINMDNNIRFLIAGIANEKQKGASIHLYKEGSLVSENFEPPSKPEKPAVSDTTHNSVTVKISPPRFGAENITHYSVEYCVSGEDDWQQMTVLTAGEVTVSSLAPNTEYLFRCRAVCSVGKGPDSDVSGPITTLPTSPPEKLKVESYSREISLSWEKPAEIGKGVNILSYIVEYAKTAPGVKHEELEWNQTVSQDEEAIISGLQPETEYAVRVRCDCGVAGRSKERITFNVGTKKCEYVHLAEFLKRKSKLINSASPSVYKLPLKEEAMDIDGYRSYSFGKESFRRNRTIIVLGAAGSGKSTLINGMINYIVGVKWNDSFRFKLIDEGPLRSQAESQTSEITVYKVNHQEGFKIPYSLTIVDTPGFGDTSGIERDRAITEQIRSLFSSAEGVSEIDAVCFVTQASLPRLTPTQKYVFDSVLSIFGKDVAENIQMLVTFADGQRPPVLEAINVSGVPWPKTAAGLPVHFKFNNSALFADNTSINDKSDNADSDKDMDDDNFDQMFWGIGAKSMKNFFTALDKITTKSLQITKEVLKERKQLETVVEGLQPQVKAGLAKVEEIKMIKQKLQEHEADISTNENVEIEVEIVKPKQIQITNKGEYLTNCQQCSVTCHYPCAIADDQAKYRCVAMKDGRCTVCPGKCHWTVHFNQNYRWE</sequence>
<dbReference type="CDD" id="cd00063">
    <property type="entry name" value="FN3"/>
    <property type="match status" value="2"/>
</dbReference>
<dbReference type="SUPFAM" id="SSF52540">
    <property type="entry name" value="P-loop containing nucleoside triphosphate hydrolases"/>
    <property type="match status" value="1"/>
</dbReference>
<keyword evidence="2" id="KW-0547">Nucleotide-binding</keyword>
<dbReference type="InterPro" id="IPR040581">
    <property type="entry name" value="Thioredoxin_11"/>
</dbReference>
<accession>A0A667ZBQ1</accession>
<dbReference type="InterPro" id="IPR052090">
    <property type="entry name" value="Cytolytic_pore-forming_toxin"/>
</dbReference>
<protein>
    <submittedName>
        <fullName evidence="4">Uncharacterized LOC115375359</fullName>
    </submittedName>
</protein>
<dbReference type="SMART" id="SM00060">
    <property type="entry name" value="FN3"/>
    <property type="match status" value="2"/>
</dbReference>
<dbReference type="Proteomes" id="UP000472263">
    <property type="component" value="Chromosome 17"/>
</dbReference>
<dbReference type="InterPro" id="IPR036116">
    <property type="entry name" value="FN3_sf"/>
</dbReference>
<organism evidence="4 5">
    <name type="scientific">Myripristis murdjan</name>
    <name type="common">pinecone soldierfish</name>
    <dbReference type="NCBI Taxonomy" id="586833"/>
    <lineage>
        <taxon>Eukaryota</taxon>
        <taxon>Metazoa</taxon>
        <taxon>Chordata</taxon>
        <taxon>Craniata</taxon>
        <taxon>Vertebrata</taxon>
        <taxon>Euteleostomi</taxon>
        <taxon>Actinopterygii</taxon>
        <taxon>Neopterygii</taxon>
        <taxon>Teleostei</taxon>
        <taxon>Neoteleostei</taxon>
        <taxon>Acanthomorphata</taxon>
        <taxon>Holocentriformes</taxon>
        <taxon>Holocentridae</taxon>
        <taxon>Myripristis</taxon>
    </lineage>
</organism>
<dbReference type="PANTHER" id="PTHR31594:SF16">
    <property type="entry name" value="SI:CH211-281L24.3"/>
    <property type="match status" value="1"/>
</dbReference>
<dbReference type="InterPro" id="IPR048997">
    <property type="entry name" value="Stonustoxin-like_helical"/>
</dbReference>
<dbReference type="OrthoDB" id="8954335at2759"/>
<dbReference type="Pfam" id="PF18078">
    <property type="entry name" value="Thioredoxin_11"/>
    <property type="match status" value="1"/>
</dbReference>
<dbReference type="Pfam" id="PF24674">
    <property type="entry name" value="MACPF_SNTX"/>
    <property type="match status" value="1"/>
</dbReference>
<dbReference type="PROSITE" id="PS50853">
    <property type="entry name" value="FN3"/>
    <property type="match status" value="2"/>
</dbReference>
<dbReference type="Pfam" id="PF21109">
    <property type="entry name" value="Stonustoxin_helical"/>
    <property type="match status" value="1"/>
</dbReference>
<dbReference type="InterPro" id="IPR027417">
    <property type="entry name" value="P-loop_NTPase"/>
</dbReference>
<proteinExistence type="inferred from homology"/>
<dbReference type="GeneID" id="115375359"/>
<comment type="similarity">
    <text evidence="1">Belongs to the TRAFAC class TrmE-Era-EngA-EngB-Septin-like GTPase superfamily. AIG1/Toc34/Toc159-like paraseptin GTPase family. IAN subfamily.</text>
</comment>
<dbReference type="FunFam" id="3.40.50.300:FF:002049">
    <property type="entry name" value="Si:ch73-170d6.2"/>
    <property type="match status" value="1"/>
</dbReference>
<dbReference type="SUPFAM" id="SSF49265">
    <property type="entry name" value="Fibronectin type III"/>
    <property type="match status" value="1"/>
</dbReference>
<dbReference type="InterPro" id="IPR013783">
    <property type="entry name" value="Ig-like_fold"/>
</dbReference>
<dbReference type="CDD" id="cd00882">
    <property type="entry name" value="Ras_like_GTPase"/>
    <property type="match status" value="1"/>
</dbReference>
<dbReference type="GO" id="GO:0005525">
    <property type="term" value="F:GTP binding"/>
    <property type="evidence" value="ECO:0007669"/>
    <property type="project" value="InterPro"/>
</dbReference>
<feature type="domain" description="Fibronectin type-III" evidence="3">
    <location>
        <begin position="503"/>
        <end position="598"/>
    </location>
</feature>
<reference evidence="4" key="3">
    <citation type="submission" date="2025-09" db="UniProtKB">
        <authorList>
            <consortium name="Ensembl"/>
        </authorList>
    </citation>
    <scope>IDENTIFICATION</scope>
</reference>
<dbReference type="InterPro" id="IPR003961">
    <property type="entry name" value="FN3_dom"/>
</dbReference>
<dbReference type="Gene3D" id="2.60.40.10">
    <property type="entry name" value="Immunoglobulins"/>
    <property type="match status" value="2"/>
</dbReference>
<dbReference type="Gene3D" id="3.40.50.300">
    <property type="entry name" value="P-loop containing nucleotide triphosphate hydrolases"/>
    <property type="match status" value="1"/>
</dbReference>
<evidence type="ECO:0000259" key="3">
    <source>
        <dbReference type="PROSITE" id="PS50853"/>
    </source>
</evidence>
<evidence type="ECO:0000313" key="5">
    <source>
        <dbReference type="Proteomes" id="UP000472263"/>
    </source>
</evidence>
<evidence type="ECO:0000256" key="1">
    <source>
        <dbReference type="ARBA" id="ARBA00008535"/>
    </source>
</evidence>
<reference evidence="4" key="2">
    <citation type="submission" date="2025-08" db="UniProtKB">
        <authorList>
            <consortium name="Ensembl"/>
        </authorList>
    </citation>
    <scope>IDENTIFICATION</scope>
</reference>
<dbReference type="FunCoup" id="A0A667ZBQ1">
    <property type="interactions" value="16"/>
</dbReference>
<dbReference type="RefSeq" id="XP_029930634.1">
    <property type="nucleotide sequence ID" value="XM_030074774.1"/>
</dbReference>
<dbReference type="Pfam" id="PF00041">
    <property type="entry name" value="fn3"/>
    <property type="match status" value="2"/>
</dbReference>
<evidence type="ECO:0000256" key="2">
    <source>
        <dbReference type="ARBA" id="ARBA00022741"/>
    </source>
</evidence>
<dbReference type="AlphaFoldDB" id="A0A667ZBQ1"/>
<gene>
    <name evidence="4" type="primary">LOC115375359</name>
</gene>
<name>A0A667ZBQ1_9TELE</name>
<reference evidence="4" key="1">
    <citation type="submission" date="2019-06" db="EMBL/GenBank/DDBJ databases">
        <authorList>
            <consortium name="Wellcome Sanger Institute Data Sharing"/>
        </authorList>
    </citation>
    <scope>NUCLEOTIDE SEQUENCE [LARGE SCALE GENOMIC DNA]</scope>
</reference>
<dbReference type="Pfam" id="PF04548">
    <property type="entry name" value="AIG1"/>
    <property type="match status" value="1"/>
</dbReference>
<dbReference type="InterPro" id="IPR056072">
    <property type="entry name" value="SNTX_MACPF/CDC-like_dom"/>
</dbReference>
<feature type="domain" description="Fibronectin type-III" evidence="3">
    <location>
        <begin position="600"/>
        <end position="698"/>
    </location>
</feature>
<dbReference type="GeneTree" id="ENSGT00390000014380"/>
<dbReference type="Ensembl" id="ENSMMDT00005036767.1">
    <property type="protein sequence ID" value="ENSMMDP00005035983.1"/>
    <property type="gene ID" value="ENSMMDG00005016871.1"/>
</dbReference>
<evidence type="ECO:0000313" key="4">
    <source>
        <dbReference type="Ensembl" id="ENSMMDP00005035983.1"/>
    </source>
</evidence>
<keyword evidence="5" id="KW-1185">Reference proteome</keyword>